<dbReference type="Pfam" id="PF01565">
    <property type="entry name" value="FAD_binding_4"/>
    <property type="match status" value="1"/>
</dbReference>
<dbReference type="NCBIfam" id="NF010478">
    <property type="entry name" value="PRK13903.1"/>
    <property type="match status" value="1"/>
</dbReference>
<dbReference type="PROSITE" id="PS51387">
    <property type="entry name" value="FAD_PCMH"/>
    <property type="match status" value="1"/>
</dbReference>
<organism evidence="6 7">
    <name type="scientific">Candidimonas humi</name>
    <dbReference type="NCBI Taxonomy" id="683355"/>
    <lineage>
        <taxon>Bacteria</taxon>
        <taxon>Pseudomonadati</taxon>
        <taxon>Pseudomonadota</taxon>
        <taxon>Betaproteobacteria</taxon>
        <taxon>Burkholderiales</taxon>
        <taxon>Alcaligenaceae</taxon>
        <taxon>Candidimonas</taxon>
    </lineage>
</organism>
<dbReference type="EMBL" id="JBHSBV010000002">
    <property type="protein sequence ID" value="MFC4200543.1"/>
    <property type="molecule type" value="Genomic_DNA"/>
</dbReference>
<feature type="active site" description="Proton donor" evidence="4">
    <location>
        <position position="254"/>
    </location>
</feature>
<evidence type="ECO:0000256" key="4">
    <source>
        <dbReference type="HAMAP-Rule" id="MF_00037"/>
    </source>
</evidence>
<comment type="similarity">
    <text evidence="4">Belongs to the MurB family.</text>
</comment>
<comment type="cofactor">
    <cofactor evidence="4">
        <name>FAD</name>
        <dbReference type="ChEBI" id="CHEBI:57692"/>
    </cofactor>
</comment>
<dbReference type="NCBIfam" id="NF000755">
    <property type="entry name" value="PRK00046.1"/>
    <property type="match status" value="1"/>
</dbReference>
<keyword evidence="2 4" id="KW-0274">FAD</keyword>
<sequence length="355" mass="38711">MPGSVLLHTATQDLSSFNTLALRSQASAFVRLGDEAPQHLQALSDLADRHVGRVFILGGGSNVVLAPRLGSLVVKVETRGLRVWAQSDSELVVEAKAGEVWHDFVALCVQNGWNGLENLALIPGTVGAAPVQNIGAYGVELEQRFHSLVAWDLHERRLVEMDGAACRFSYRDSFFKHEAPGRWLILAVRLRLPRPWEPVLRYPDLLAHPALGRGQSAAGATLSAEVTARQIFDAVCEIRRRKLPDPAVLPNAGSFFKNPVVDAAQCESLRERYPDLVAYAQPDGRYKLAAGWLIDRAGWKGRRVGPVGVHERQALVLVNHGGATAADIEALAGAIRVDVADRYGVELEQEPVRVA</sequence>
<dbReference type="RefSeq" id="WP_217964214.1">
    <property type="nucleotide sequence ID" value="NZ_JAHTBN010000003.1"/>
</dbReference>
<evidence type="ECO:0000256" key="3">
    <source>
        <dbReference type="ARBA" id="ARBA00031026"/>
    </source>
</evidence>
<dbReference type="GO" id="GO:0008762">
    <property type="term" value="F:UDP-N-acetylmuramate dehydrogenase activity"/>
    <property type="evidence" value="ECO:0007669"/>
    <property type="project" value="UniProtKB-EC"/>
</dbReference>
<keyword evidence="4" id="KW-0132">Cell division</keyword>
<keyword evidence="4 6" id="KW-0560">Oxidoreductase</keyword>
<comment type="catalytic activity">
    <reaction evidence="4">
        <text>UDP-N-acetyl-alpha-D-muramate + NADP(+) = UDP-N-acetyl-3-O-(1-carboxyvinyl)-alpha-D-glucosamine + NADPH + H(+)</text>
        <dbReference type="Rhea" id="RHEA:12248"/>
        <dbReference type="ChEBI" id="CHEBI:15378"/>
        <dbReference type="ChEBI" id="CHEBI:57783"/>
        <dbReference type="ChEBI" id="CHEBI:58349"/>
        <dbReference type="ChEBI" id="CHEBI:68483"/>
        <dbReference type="ChEBI" id="CHEBI:70757"/>
        <dbReference type="EC" id="1.3.1.98"/>
    </reaction>
</comment>
<keyword evidence="4" id="KW-0131">Cell cycle</keyword>
<comment type="caution">
    <text evidence="6">The sequence shown here is derived from an EMBL/GenBank/DDBJ whole genome shotgun (WGS) entry which is preliminary data.</text>
</comment>
<feature type="active site" evidence="4">
    <location>
        <position position="171"/>
    </location>
</feature>
<keyword evidence="4" id="KW-0285">Flavoprotein</keyword>
<keyword evidence="4" id="KW-0961">Cell wall biogenesis/degradation</keyword>
<dbReference type="EC" id="1.3.1.98" evidence="4"/>
<evidence type="ECO:0000313" key="7">
    <source>
        <dbReference type="Proteomes" id="UP001595848"/>
    </source>
</evidence>
<dbReference type="PANTHER" id="PTHR21071:SF4">
    <property type="entry name" value="UDP-N-ACETYLENOLPYRUVOYLGLUCOSAMINE REDUCTASE"/>
    <property type="match status" value="1"/>
</dbReference>
<reference evidence="7" key="1">
    <citation type="journal article" date="2019" name="Int. J. Syst. Evol. Microbiol.">
        <title>The Global Catalogue of Microorganisms (GCM) 10K type strain sequencing project: providing services to taxonomists for standard genome sequencing and annotation.</title>
        <authorList>
            <consortium name="The Broad Institute Genomics Platform"/>
            <consortium name="The Broad Institute Genome Sequencing Center for Infectious Disease"/>
            <person name="Wu L."/>
            <person name="Ma J."/>
        </authorList>
    </citation>
    <scope>NUCLEOTIDE SEQUENCE [LARGE SCALE GENOMIC DNA]</scope>
    <source>
        <strain evidence="7">LMG 24813</strain>
    </source>
</reference>
<feature type="domain" description="FAD-binding PCMH-type" evidence="5">
    <location>
        <begin position="22"/>
        <end position="195"/>
    </location>
</feature>
<dbReference type="InterPro" id="IPR016166">
    <property type="entry name" value="FAD-bd_PCMH"/>
</dbReference>
<evidence type="ECO:0000259" key="5">
    <source>
        <dbReference type="PROSITE" id="PS51387"/>
    </source>
</evidence>
<evidence type="ECO:0000256" key="2">
    <source>
        <dbReference type="ARBA" id="ARBA00022827"/>
    </source>
</evidence>
<keyword evidence="4" id="KW-0521">NADP</keyword>
<dbReference type="PANTHER" id="PTHR21071">
    <property type="entry name" value="UDP-N-ACETYLENOLPYRUVOYLGLUCOSAMINE REDUCTASE"/>
    <property type="match status" value="1"/>
</dbReference>
<dbReference type="InterPro" id="IPR006094">
    <property type="entry name" value="Oxid_FAD_bind_N"/>
</dbReference>
<dbReference type="InterPro" id="IPR003170">
    <property type="entry name" value="MurB"/>
</dbReference>
<dbReference type="InterPro" id="IPR011601">
    <property type="entry name" value="MurB_C"/>
</dbReference>
<keyword evidence="4" id="KW-0573">Peptidoglycan synthesis</keyword>
<name>A0ABV8NX50_9BURK</name>
<gene>
    <name evidence="4 6" type="primary">murB</name>
    <name evidence="6" type="ORF">ACFOY1_06215</name>
</gene>
<accession>A0ABV8NX50</accession>
<keyword evidence="7" id="KW-1185">Reference proteome</keyword>
<keyword evidence="4" id="KW-0963">Cytoplasm</keyword>
<dbReference type="Pfam" id="PF02873">
    <property type="entry name" value="MurB_C"/>
    <property type="match status" value="1"/>
</dbReference>
<proteinExistence type="inferred from homology"/>
<dbReference type="NCBIfam" id="TIGR00179">
    <property type="entry name" value="murB"/>
    <property type="match status" value="1"/>
</dbReference>
<dbReference type="HAMAP" id="MF_00037">
    <property type="entry name" value="MurB"/>
    <property type="match status" value="1"/>
</dbReference>
<dbReference type="Proteomes" id="UP001595848">
    <property type="component" value="Unassembled WGS sequence"/>
</dbReference>
<comment type="function">
    <text evidence="4">Cell wall formation.</text>
</comment>
<comment type="pathway">
    <text evidence="4">Cell wall biogenesis; peptidoglycan biosynthesis.</text>
</comment>
<feature type="active site" evidence="4">
    <location>
        <position position="350"/>
    </location>
</feature>
<evidence type="ECO:0000256" key="1">
    <source>
        <dbReference type="ARBA" id="ARBA00015188"/>
    </source>
</evidence>
<keyword evidence="4" id="KW-0133">Cell shape</keyword>
<protein>
    <recommendedName>
        <fullName evidence="1 4">UDP-N-acetylenolpyruvoylglucosamine reductase</fullName>
        <ecNumber evidence="4">1.3.1.98</ecNumber>
    </recommendedName>
    <alternativeName>
        <fullName evidence="3 4">UDP-N-acetylmuramate dehydrogenase</fullName>
    </alternativeName>
</protein>
<comment type="subcellular location">
    <subcellularLocation>
        <location evidence="4">Cytoplasm</location>
    </subcellularLocation>
</comment>
<evidence type="ECO:0000313" key="6">
    <source>
        <dbReference type="EMBL" id="MFC4200543.1"/>
    </source>
</evidence>